<evidence type="ECO:0000259" key="3">
    <source>
        <dbReference type="Pfam" id="PF07833"/>
    </source>
</evidence>
<dbReference type="SUPFAM" id="SSF55383">
    <property type="entry name" value="Copper amine oxidase, domain N"/>
    <property type="match status" value="2"/>
</dbReference>
<dbReference type="OrthoDB" id="2511067at2"/>
<feature type="signal peptide" evidence="2">
    <location>
        <begin position="1"/>
        <end position="26"/>
    </location>
</feature>
<dbReference type="Proteomes" id="UP000007392">
    <property type="component" value="Chromosome"/>
</dbReference>
<dbReference type="EMBL" id="CP003422">
    <property type="protein sequence ID" value="AFH59863.1"/>
    <property type="molecule type" value="Genomic_DNA"/>
</dbReference>
<reference evidence="5" key="1">
    <citation type="submission" date="2011-07" db="EMBL/GenBank/DDBJ databases">
        <title>Some potential microbial weathering related gene sequences of Bacillus mucilaginosus.</title>
        <authorList>
            <person name="Lian B."/>
            <person name="Xiao B."/>
        </authorList>
    </citation>
    <scope>NUCLEOTIDE SEQUENCE</scope>
    <source>
        <strain evidence="5">K02</strain>
    </source>
</reference>
<evidence type="ECO:0000256" key="1">
    <source>
        <dbReference type="SAM" id="MobiDB-lite"/>
    </source>
</evidence>
<dbReference type="InterPro" id="IPR036582">
    <property type="entry name" value="Mao_N_sf"/>
</dbReference>
<accession>I0BBW6</accession>
<dbReference type="EMBL" id="JN225171">
    <property type="protein sequence ID" value="AFK65365.1"/>
    <property type="molecule type" value="Genomic_DNA"/>
</dbReference>
<dbReference type="InterPro" id="IPR011042">
    <property type="entry name" value="6-blade_b-propeller_TolB-like"/>
</dbReference>
<evidence type="ECO:0000256" key="2">
    <source>
        <dbReference type="SAM" id="SignalP"/>
    </source>
</evidence>
<evidence type="ECO:0000313" key="5">
    <source>
        <dbReference type="EMBL" id="AFK65365.1"/>
    </source>
</evidence>
<protein>
    <submittedName>
        <fullName evidence="4 5">Copper amine oxidase</fullName>
    </submittedName>
</protein>
<dbReference type="SUPFAM" id="SSF63829">
    <property type="entry name" value="Calcium-dependent phosphotriesterase"/>
    <property type="match status" value="1"/>
</dbReference>
<keyword evidence="2" id="KW-0732">Signal</keyword>
<dbReference type="InterPro" id="IPR012854">
    <property type="entry name" value="Cu_amine_oxidase-like_N"/>
</dbReference>
<proteinExistence type="predicted"/>
<dbReference type="HOGENOM" id="CLU_522573_0_0_9"/>
<organism evidence="4 6">
    <name type="scientific">Paenibacillus mucilaginosus K02</name>
    <dbReference type="NCBI Taxonomy" id="997761"/>
    <lineage>
        <taxon>Bacteria</taxon>
        <taxon>Bacillati</taxon>
        <taxon>Bacillota</taxon>
        <taxon>Bacilli</taxon>
        <taxon>Bacillales</taxon>
        <taxon>Paenibacillaceae</taxon>
        <taxon>Paenibacillus</taxon>
    </lineage>
</organism>
<dbReference type="Gene3D" id="2.120.10.30">
    <property type="entry name" value="TolB, C-terminal domain"/>
    <property type="match status" value="1"/>
</dbReference>
<reference evidence="4 6" key="2">
    <citation type="submission" date="2013-06" db="EMBL/GenBank/DDBJ databases">
        <title>Complete genome sequence of Paenibacillus mucilaginosus K02.</title>
        <authorList>
            <person name="Xiao B."/>
            <person name="Sun L."/>
            <person name="Xiao L."/>
            <person name="Lian B."/>
        </authorList>
    </citation>
    <scope>NUCLEOTIDE SEQUENCE [LARGE SCALE GENOMIC DNA]</scope>
    <source>
        <strain evidence="4 6">K02</strain>
    </source>
</reference>
<dbReference type="Gene3D" id="3.30.457.10">
    <property type="entry name" value="Copper amine oxidase-like, N-terminal domain"/>
    <property type="match status" value="2"/>
</dbReference>
<feature type="chain" id="PRO_5007667778" evidence="2">
    <location>
        <begin position="27"/>
        <end position="515"/>
    </location>
</feature>
<evidence type="ECO:0000313" key="6">
    <source>
        <dbReference type="Proteomes" id="UP000007392"/>
    </source>
</evidence>
<feature type="region of interest" description="Disordered" evidence="1">
    <location>
        <begin position="151"/>
        <end position="184"/>
    </location>
</feature>
<sequence length="515" mass="56492">MKNKRIPALVLLGAAVTGLLGGTAGAAEADAAIQLRLNDTAALKNGQPVILETPPELKGDTTMVPLRFVSESLGAAVEWDGTARTITLKQDGRNIRLTIDRPEAEVDGQPAALEQPAFIRSGTTLVPLRFVAEQLHQDVAYDAATKTITLTPAAGQGTPPALPPEKKPTYPPPRDTPAAEPVQQKLETPTVDDLTRPSNVGNMASKYYFPPVMLSSVSDKRDHVYLLQNDREGSGVTGYGSFRILQYDKRVAGPDLSYGQVFDHRYNFSYKDQYGNTRPFDYSSFAPAQLHYNEQTGGLYVMGESIDPEYQRILIYQVLPEVKLITSSPNKGVNFLTNPNFLATTDGVRFYYSDVYHGTIYTAQAGQESVALDSIPSGASNGMLSVVQDGQVFVIDKGDQSIYKVTNKGLELHKKLELEKVKGMSASRGFFYAADEERIYQINPTNGEKSVYTALQGLMYSGAGYYNPAEEQGDRAYQAGRLTVDSSNPFTVDEAGNVFLFDSLYQKLRRINVYP</sequence>
<dbReference type="RefSeq" id="WP_014649403.1">
    <property type="nucleotide sequence ID" value="NC_017672.3"/>
</dbReference>
<evidence type="ECO:0000313" key="4">
    <source>
        <dbReference type="EMBL" id="AFH59863.1"/>
    </source>
</evidence>
<gene>
    <name evidence="4" type="ORF">B2K_03835</name>
</gene>
<dbReference type="PATRIC" id="fig|997761.3.peg.759"/>
<feature type="domain" description="Copper amine oxidase-like N-terminal" evidence="3">
    <location>
        <begin position="45"/>
        <end position="149"/>
    </location>
</feature>
<dbReference type="AlphaFoldDB" id="I0BBW6"/>
<dbReference type="KEGG" id="pmw:B2K_03835"/>
<dbReference type="Pfam" id="PF07833">
    <property type="entry name" value="Cu_amine_oxidN1"/>
    <property type="match status" value="1"/>
</dbReference>
<name>I0BBW6_9BACL</name>